<name>A0A4R7NZ36_9GAMM</name>
<proteinExistence type="predicted"/>
<evidence type="ECO:0000313" key="3">
    <source>
        <dbReference type="Proteomes" id="UP000295341"/>
    </source>
</evidence>
<dbReference type="AlphaFoldDB" id="A0A4R7NZ36"/>
<dbReference type="InterPro" id="IPR027843">
    <property type="entry name" value="DUF4440"/>
</dbReference>
<gene>
    <name evidence="2" type="ORF">DFR24_4265</name>
</gene>
<protein>
    <submittedName>
        <fullName evidence="2">Uncharacterized protein DUF4440</fullName>
    </submittedName>
</protein>
<dbReference type="Pfam" id="PF14534">
    <property type="entry name" value="DUF4440"/>
    <property type="match status" value="1"/>
</dbReference>
<dbReference type="Gene3D" id="3.10.450.50">
    <property type="match status" value="1"/>
</dbReference>
<comment type="caution">
    <text evidence="2">The sequence shown here is derived from an EMBL/GenBank/DDBJ whole genome shotgun (WGS) entry which is preliminary data.</text>
</comment>
<feature type="domain" description="DUF4440" evidence="1">
    <location>
        <begin position="48"/>
        <end position="149"/>
    </location>
</feature>
<accession>A0A4R7NZ36</accession>
<reference evidence="2 3" key="1">
    <citation type="submission" date="2019-03" db="EMBL/GenBank/DDBJ databases">
        <title>Genomic Encyclopedia of Type Strains, Phase IV (KMG-IV): sequencing the most valuable type-strain genomes for metagenomic binning, comparative biology and taxonomic classification.</title>
        <authorList>
            <person name="Goeker M."/>
        </authorList>
    </citation>
    <scope>NUCLEOTIDE SEQUENCE [LARGE SCALE GENOMIC DNA]</scope>
    <source>
        <strain evidence="2 3">DSM 26377</strain>
    </source>
</reference>
<dbReference type="InterPro" id="IPR032710">
    <property type="entry name" value="NTF2-like_dom_sf"/>
</dbReference>
<keyword evidence="3" id="KW-1185">Reference proteome</keyword>
<organism evidence="2 3">
    <name type="scientific">Panacagrimonas perspica</name>
    <dbReference type="NCBI Taxonomy" id="381431"/>
    <lineage>
        <taxon>Bacteria</taxon>
        <taxon>Pseudomonadati</taxon>
        <taxon>Pseudomonadota</taxon>
        <taxon>Gammaproteobacteria</taxon>
        <taxon>Nevskiales</taxon>
        <taxon>Nevskiaceae</taxon>
        <taxon>Panacagrimonas</taxon>
    </lineage>
</organism>
<dbReference type="EMBL" id="SOBT01000011">
    <property type="protein sequence ID" value="TDU25820.1"/>
    <property type="molecule type" value="Genomic_DNA"/>
</dbReference>
<dbReference type="RefSeq" id="WP_133883405.1">
    <property type="nucleotide sequence ID" value="NZ_MWIN01000013.1"/>
</dbReference>
<evidence type="ECO:0000313" key="2">
    <source>
        <dbReference type="EMBL" id="TDU25820.1"/>
    </source>
</evidence>
<dbReference type="Proteomes" id="UP000295341">
    <property type="component" value="Unassembled WGS sequence"/>
</dbReference>
<dbReference type="SUPFAM" id="SSF54427">
    <property type="entry name" value="NTF2-like"/>
    <property type="match status" value="1"/>
</dbReference>
<dbReference type="PROSITE" id="PS51257">
    <property type="entry name" value="PROKAR_LIPOPROTEIN"/>
    <property type="match status" value="1"/>
</dbReference>
<sequence>MGNGRRGDTPKWLAAMLLSASLIGIAGCAERAQDAAPAKAADVAPQLIQNERDSWRKYAARDLEGSRPLLAADYADVQTDGTLLDREGHLAFVPKANVEWHELDRFNVFLLSPDAAVVTYRARSRDRGVQETYQADVTAGWSLRNGQWVATFYRETPTPPETPAAAE</sequence>
<evidence type="ECO:0000259" key="1">
    <source>
        <dbReference type="Pfam" id="PF14534"/>
    </source>
</evidence>